<dbReference type="GeneID" id="90541571"/>
<evidence type="ECO:0000313" key="4">
    <source>
        <dbReference type="Proteomes" id="UP001334084"/>
    </source>
</evidence>
<keyword evidence="1" id="KW-0472">Membrane</keyword>
<feature type="signal peptide" evidence="2">
    <location>
        <begin position="1"/>
        <end position="19"/>
    </location>
</feature>
<evidence type="ECO:0000256" key="1">
    <source>
        <dbReference type="SAM" id="Phobius"/>
    </source>
</evidence>
<protein>
    <submittedName>
        <fullName evidence="3">SP-containing membrane protein</fullName>
    </submittedName>
</protein>
<sequence length="760" mass="85189">MRSLFSYSKLLNLITVVITTSHDTTSLLNDIQNISKDEYCNILDNNVKETNLSMEAVEIFGRFVWQTLISNKSFILILKNNNLLKNFNIRKQHLQKVYLIKIKKKFSTNDIPNTTSKLSKAESTFIDQMINMTLENFRSLNLCHKKSISKSLFQKDDIRKIINKNLCLKYDDSDKIPSVYYRKCDKLLEHYRKCQRKNIKNFNKTLQENKEFLSSDKCIDINFYSDKMRVTTNNSSIVIIYDSKSDVSSNSIKTPFTVKKISNMTTPTERNIVITTVANDLDNISGAKDQDIMIHTTSSSEINAYDVMKPTTNDTYEMIGSTNSSGIMMSKTNNTTTFNTTELAKDLEGFAAIFKSPIYNTTTNIPNIKNADIITSVPEDISTSDSPEIITITNIPNIKNADIITSVPEDISTSDSPNYLTTTTYIPSINNTAAITEIPDDISIYNGSKVVETMNISSIDNENTIANSPAVIPSSKSPEIVTTTKILTFNNAATKSNVAEVVSTPNSYKHVTTNEYSTTNINTPSNNFDTNDIDIISQTTNSSYATSGNIATIGSTFNTITDRISIMTTTINSPTIMTFINNNMPTNSSTSENTFNNLKNNTGYNYSDSFSKDANVSDTINFNKPSEVMITTTNSPIAMATEYSTDNSDLKSISNFSEEMQPIITSTDTYNTTNAYTTINHDIMNTTTLDDVPFNISQFFHLDTMSKELSYNIYCGLIISLLIILIIVLAASMACVVRKFSNKNYKLVKQKEKEMIKYNV</sequence>
<dbReference type="RefSeq" id="XP_065329898.1">
    <property type="nucleotide sequence ID" value="XM_065473826.1"/>
</dbReference>
<dbReference type="Proteomes" id="UP001334084">
    <property type="component" value="Chromosome 6"/>
</dbReference>
<accession>A0AAX4JCQ0</accession>
<keyword evidence="2" id="KW-0732">Signal</keyword>
<evidence type="ECO:0000313" key="3">
    <source>
        <dbReference type="EMBL" id="WUR03753.1"/>
    </source>
</evidence>
<evidence type="ECO:0000256" key="2">
    <source>
        <dbReference type="SAM" id="SignalP"/>
    </source>
</evidence>
<organism evidence="3 4">
    <name type="scientific">Vairimorpha necatrix</name>
    <dbReference type="NCBI Taxonomy" id="6039"/>
    <lineage>
        <taxon>Eukaryota</taxon>
        <taxon>Fungi</taxon>
        <taxon>Fungi incertae sedis</taxon>
        <taxon>Microsporidia</taxon>
        <taxon>Nosematidae</taxon>
        <taxon>Vairimorpha</taxon>
    </lineage>
</organism>
<reference evidence="3" key="1">
    <citation type="journal article" date="2024" name="BMC Genomics">
        <title>Functional annotation of a divergent genome using sequence and structure-based similarity.</title>
        <authorList>
            <person name="Svedberg D."/>
            <person name="Winiger R.R."/>
            <person name="Berg A."/>
            <person name="Sharma H."/>
            <person name="Tellgren-Roth C."/>
            <person name="Debrunner-Vossbrinck B.A."/>
            <person name="Vossbrinck C.R."/>
            <person name="Barandun J."/>
        </authorList>
    </citation>
    <scope>NUCLEOTIDE SEQUENCE</scope>
    <source>
        <strain evidence="3">Illinois isolate</strain>
    </source>
</reference>
<keyword evidence="1" id="KW-0812">Transmembrane</keyword>
<dbReference type="EMBL" id="CP142731">
    <property type="protein sequence ID" value="WUR03753.1"/>
    <property type="molecule type" value="Genomic_DNA"/>
</dbReference>
<name>A0AAX4JCQ0_9MICR</name>
<feature type="transmembrane region" description="Helical" evidence="1">
    <location>
        <begin position="711"/>
        <end position="737"/>
    </location>
</feature>
<keyword evidence="1" id="KW-1133">Transmembrane helix</keyword>
<dbReference type="AlphaFoldDB" id="A0AAX4JCQ0"/>
<proteinExistence type="predicted"/>
<dbReference type="KEGG" id="vnx:VNE69_06074"/>
<feature type="chain" id="PRO_5043455627" evidence="2">
    <location>
        <begin position="20"/>
        <end position="760"/>
    </location>
</feature>
<keyword evidence="4" id="KW-1185">Reference proteome</keyword>
<gene>
    <name evidence="3" type="ORF">VNE69_06074</name>
</gene>